<dbReference type="GO" id="GO:0003700">
    <property type="term" value="F:DNA-binding transcription factor activity"/>
    <property type="evidence" value="ECO:0007669"/>
    <property type="project" value="TreeGrafter"/>
</dbReference>
<dbReference type="GO" id="GO:0005829">
    <property type="term" value="C:cytosol"/>
    <property type="evidence" value="ECO:0007669"/>
    <property type="project" value="TreeGrafter"/>
</dbReference>
<sequence length="197" mass="22078">MTLTTIDNDVEKNNRRLGGQIRDLRKSKGVTQTQLAQATGRSIGYISQLERGLSSVSIPVLKKISDELGVNISWFFHTDDALSDQENNFVVRKDNRRQLSFSDGEIKEELLSKKMNGAFIMILTTLAPGAKTDDQSRERVGDESGYIRQGQAEFYIEGEPLTLLEGDTFSVGKDDQFQIANVTDEPLEIIWVLPSSY</sequence>
<dbReference type="InterPro" id="IPR001387">
    <property type="entry name" value="Cro/C1-type_HTH"/>
</dbReference>
<evidence type="ECO:0000256" key="1">
    <source>
        <dbReference type="ARBA" id="ARBA00023125"/>
    </source>
</evidence>
<dbReference type="PROSITE" id="PS50943">
    <property type="entry name" value="HTH_CROC1"/>
    <property type="match status" value="1"/>
</dbReference>
<name>A0AB39HKL3_9VIBR</name>
<feature type="domain" description="HTH cro/C1-type" evidence="2">
    <location>
        <begin position="21"/>
        <end position="75"/>
    </location>
</feature>
<dbReference type="Pfam" id="PF07883">
    <property type="entry name" value="Cupin_2"/>
    <property type="match status" value="1"/>
</dbReference>
<keyword evidence="1" id="KW-0238">DNA-binding</keyword>
<dbReference type="RefSeq" id="WP_306099699.1">
    <property type="nucleotide sequence ID" value="NZ_CP162602.1"/>
</dbReference>
<dbReference type="Gene3D" id="1.10.260.40">
    <property type="entry name" value="lambda repressor-like DNA-binding domains"/>
    <property type="match status" value="1"/>
</dbReference>
<dbReference type="Gene3D" id="2.60.120.10">
    <property type="entry name" value="Jelly Rolls"/>
    <property type="match status" value="1"/>
</dbReference>
<proteinExistence type="predicted"/>
<dbReference type="SMART" id="SM00530">
    <property type="entry name" value="HTH_XRE"/>
    <property type="match status" value="1"/>
</dbReference>
<dbReference type="KEGG" id="vih:AB0763_13420"/>
<evidence type="ECO:0000259" key="2">
    <source>
        <dbReference type="PROSITE" id="PS50943"/>
    </source>
</evidence>
<gene>
    <name evidence="3" type="ORF">AB0763_13420</name>
</gene>
<keyword evidence="3" id="KW-0614">Plasmid</keyword>
<dbReference type="GO" id="GO:0003677">
    <property type="term" value="F:DNA binding"/>
    <property type="evidence" value="ECO:0007669"/>
    <property type="project" value="UniProtKB-KW"/>
</dbReference>
<geneLocation type="plasmid" evidence="3">
    <name>p-HB236076</name>
</geneLocation>
<organism evidence="3">
    <name type="scientific">Vibrio sp. HB236076</name>
    <dbReference type="NCBI Taxonomy" id="3232307"/>
    <lineage>
        <taxon>Bacteria</taxon>
        <taxon>Pseudomonadati</taxon>
        <taxon>Pseudomonadota</taxon>
        <taxon>Gammaproteobacteria</taxon>
        <taxon>Vibrionales</taxon>
        <taxon>Vibrionaceae</taxon>
        <taxon>Vibrio</taxon>
    </lineage>
</organism>
<reference evidence="3" key="1">
    <citation type="submission" date="2024-07" db="EMBL/GenBank/DDBJ databases">
        <title>Genome Analysis of a Potential Novel Vibrio Species Secreting pH- and Thermo-stable Alginate Lyase and its Application in Producing Alginate Oligosaccharides.</title>
        <authorList>
            <person name="Huang H."/>
            <person name="Bao K."/>
        </authorList>
    </citation>
    <scope>NUCLEOTIDE SEQUENCE</scope>
    <source>
        <strain evidence="3">HB236076</strain>
        <plasmid evidence="3">p-HB236076</plasmid>
    </source>
</reference>
<dbReference type="InterPro" id="IPR013096">
    <property type="entry name" value="Cupin_2"/>
</dbReference>
<dbReference type="AlphaFoldDB" id="A0AB39HKL3"/>
<dbReference type="PANTHER" id="PTHR46797:SF2">
    <property type="entry name" value="TRANSCRIPTIONAL REGULATOR"/>
    <property type="match status" value="1"/>
</dbReference>
<accession>A0AB39HKL3</accession>
<dbReference type="InterPro" id="IPR014710">
    <property type="entry name" value="RmlC-like_jellyroll"/>
</dbReference>
<dbReference type="CDD" id="cd00093">
    <property type="entry name" value="HTH_XRE"/>
    <property type="match status" value="1"/>
</dbReference>
<dbReference type="EMBL" id="CP162602">
    <property type="protein sequence ID" value="XDK26784.1"/>
    <property type="molecule type" value="Genomic_DNA"/>
</dbReference>
<evidence type="ECO:0000313" key="3">
    <source>
        <dbReference type="EMBL" id="XDK26784.1"/>
    </source>
</evidence>
<dbReference type="CDD" id="cd02209">
    <property type="entry name" value="cupin_XRE_C"/>
    <property type="match status" value="1"/>
</dbReference>
<dbReference type="PANTHER" id="PTHR46797">
    <property type="entry name" value="HTH-TYPE TRANSCRIPTIONAL REGULATOR"/>
    <property type="match status" value="1"/>
</dbReference>
<dbReference type="SUPFAM" id="SSF51182">
    <property type="entry name" value="RmlC-like cupins"/>
    <property type="match status" value="1"/>
</dbReference>
<dbReference type="InterPro" id="IPR050807">
    <property type="entry name" value="TransReg_Diox_bact_type"/>
</dbReference>
<dbReference type="Pfam" id="PF01381">
    <property type="entry name" value="HTH_3"/>
    <property type="match status" value="1"/>
</dbReference>
<dbReference type="SUPFAM" id="SSF47413">
    <property type="entry name" value="lambda repressor-like DNA-binding domains"/>
    <property type="match status" value="1"/>
</dbReference>
<protein>
    <submittedName>
        <fullName evidence="3">Helix-turn-helix domain-containing protein</fullName>
    </submittedName>
</protein>
<dbReference type="InterPro" id="IPR010982">
    <property type="entry name" value="Lambda_DNA-bd_dom_sf"/>
</dbReference>
<dbReference type="InterPro" id="IPR011051">
    <property type="entry name" value="RmlC_Cupin_sf"/>
</dbReference>